<protein>
    <submittedName>
        <fullName evidence="1">Uncharacterized protein</fullName>
    </submittedName>
</protein>
<dbReference type="AlphaFoldDB" id="A0A565C474"/>
<reference evidence="1" key="1">
    <citation type="submission" date="2019-07" db="EMBL/GenBank/DDBJ databases">
        <authorList>
            <person name="Dittberner H."/>
        </authorList>
    </citation>
    <scope>NUCLEOTIDE SEQUENCE [LARGE SCALE GENOMIC DNA]</scope>
</reference>
<sequence>MLLPRYDGSSSGLSLSKEEPSASLLLTSLLLVSLSKDISAVLSSPSFVVLEFFDRSSHSSPSRSGFWLMSSPIQIDSSGENSPNQDLVNLSSASLFDSLSLMEEEALARVHRARISREGDA</sequence>
<evidence type="ECO:0000313" key="2">
    <source>
        <dbReference type="Proteomes" id="UP000489600"/>
    </source>
</evidence>
<accession>A0A565C474</accession>
<proteinExistence type="predicted"/>
<comment type="caution">
    <text evidence="1">The sequence shown here is derived from an EMBL/GenBank/DDBJ whole genome shotgun (WGS) entry which is preliminary data.</text>
</comment>
<dbReference type="Proteomes" id="UP000489600">
    <property type="component" value="Unassembled WGS sequence"/>
</dbReference>
<organism evidence="1 2">
    <name type="scientific">Arabis nemorensis</name>
    <dbReference type="NCBI Taxonomy" id="586526"/>
    <lineage>
        <taxon>Eukaryota</taxon>
        <taxon>Viridiplantae</taxon>
        <taxon>Streptophyta</taxon>
        <taxon>Embryophyta</taxon>
        <taxon>Tracheophyta</taxon>
        <taxon>Spermatophyta</taxon>
        <taxon>Magnoliopsida</taxon>
        <taxon>eudicotyledons</taxon>
        <taxon>Gunneridae</taxon>
        <taxon>Pentapetalae</taxon>
        <taxon>rosids</taxon>
        <taxon>malvids</taxon>
        <taxon>Brassicales</taxon>
        <taxon>Brassicaceae</taxon>
        <taxon>Arabideae</taxon>
        <taxon>Arabis</taxon>
    </lineage>
</organism>
<name>A0A565C474_9BRAS</name>
<evidence type="ECO:0000313" key="1">
    <source>
        <dbReference type="EMBL" id="VVB08415.1"/>
    </source>
</evidence>
<keyword evidence="2" id="KW-1185">Reference proteome</keyword>
<dbReference type="EMBL" id="CABITT030000006">
    <property type="protein sequence ID" value="VVB08415.1"/>
    <property type="molecule type" value="Genomic_DNA"/>
</dbReference>
<gene>
    <name evidence="1" type="ORF">ANE_LOCUS18859</name>
</gene>